<dbReference type="GO" id="GO:0005743">
    <property type="term" value="C:mitochondrial inner membrane"/>
    <property type="evidence" value="ECO:0007669"/>
    <property type="project" value="UniProtKB-SubCell"/>
</dbReference>
<dbReference type="InterPro" id="IPR003593">
    <property type="entry name" value="AAA+_ATPase"/>
</dbReference>
<dbReference type="Gene3D" id="3.40.50.300">
    <property type="entry name" value="P-loop containing nucleotide triphosphate hydrolases"/>
    <property type="match status" value="2"/>
</dbReference>
<keyword evidence="11" id="KW-1185">Reference proteome</keyword>
<comment type="subcellular location">
    <subcellularLocation>
        <location evidence="1">Nucleus</location>
    </subcellularLocation>
</comment>
<evidence type="ECO:0000256" key="8">
    <source>
        <dbReference type="SAM" id="MobiDB-lite"/>
    </source>
</evidence>
<gene>
    <name evidence="10" type="primary">ATAD3A</name>
    <name evidence="10" type="ORF">AK812_SmicGene38242</name>
</gene>
<dbReference type="Gene3D" id="3.50.50.100">
    <property type="match status" value="1"/>
</dbReference>
<comment type="caution">
    <text evidence="10">The sequence shown here is derived from an EMBL/GenBank/DDBJ whole genome shotgun (WGS) entry which is preliminary data.</text>
</comment>
<dbReference type="GO" id="GO:0016887">
    <property type="term" value="F:ATP hydrolysis activity"/>
    <property type="evidence" value="ECO:0007669"/>
    <property type="project" value="InterPro"/>
</dbReference>
<feature type="coiled-coil region" evidence="7">
    <location>
        <begin position="23"/>
        <end position="50"/>
    </location>
</feature>
<dbReference type="GO" id="GO:0005634">
    <property type="term" value="C:nucleus"/>
    <property type="evidence" value="ECO:0007669"/>
    <property type="project" value="UniProtKB-SubCell"/>
</dbReference>
<reference evidence="10 11" key="1">
    <citation type="submission" date="2016-02" db="EMBL/GenBank/DDBJ databases">
        <title>Genome analysis of coral dinoflagellate symbionts highlights evolutionary adaptations to a symbiotic lifestyle.</title>
        <authorList>
            <person name="Aranda M."/>
            <person name="Li Y."/>
            <person name="Liew Y.J."/>
            <person name="Baumgarten S."/>
            <person name="Simakov O."/>
            <person name="Wilson M."/>
            <person name="Piel J."/>
            <person name="Ashoor H."/>
            <person name="Bougouffa S."/>
            <person name="Bajic V.B."/>
            <person name="Ryu T."/>
            <person name="Ravasi T."/>
            <person name="Bayer T."/>
            <person name="Micklem G."/>
            <person name="Kim H."/>
            <person name="Bhak J."/>
            <person name="Lajeunesse T.C."/>
            <person name="Voolstra C.R."/>
        </authorList>
    </citation>
    <scope>NUCLEOTIDE SEQUENCE [LARGE SCALE GENOMIC DNA]</scope>
    <source>
        <strain evidence="10 11">CCMP2467</strain>
    </source>
</reference>
<comment type="similarity">
    <text evidence="2">Belongs to the SKP1 family.</text>
</comment>
<feature type="region of interest" description="Disordered" evidence="8">
    <location>
        <begin position="751"/>
        <end position="834"/>
    </location>
</feature>
<feature type="compositionally biased region" description="Basic and acidic residues" evidence="8">
    <location>
        <begin position="803"/>
        <end position="834"/>
    </location>
</feature>
<dbReference type="InterPro" id="IPR003959">
    <property type="entry name" value="ATPase_AAA_core"/>
</dbReference>
<dbReference type="Pfam" id="PF03931">
    <property type="entry name" value="Skp1_POZ"/>
    <property type="match status" value="1"/>
</dbReference>
<dbReference type="InterPro" id="IPR011333">
    <property type="entry name" value="SKP1/BTB/POZ_sf"/>
</dbReference>
<dbReference type="GO" id="GO:0016491">
    <property type="term" value="F:oxidoreductase activity"/>
    <property type="evidence" value="ECO:0007669"/>
    <property type="project" value="InterPro"/>
</dbReference>
<dbReference type="Gene3D" id="3.30.710.10">
    <property type="entry name" value="Potassium Channel Kv1.1, Chain A"/>
    <property type="match status" value="1"/>
</dbReference>
<evidence type="ECO:0000259" key="9">
    <source>
        <dbReference type="SMART" id="SM00382"/>
    </source>
</evidence>
<dbReference type="OrthoDB" id="199596at2759"/>
<keyword evidence="6" id="KW-0539">Nucleus</keyword>
<dbReference type="SMART" id="SM00512">
    <property type="entry name" value="Skp1"/>
    <property type="match status" value="1"/>
</dbReference>
<dbReference type="SUPFAM" id="SSF51905">
    <property type="entry name" value="FAD/NAD(P)-binding domain"/>
    <property type="match status" value="2"/>
</dbReference>
<dbReference type="SUPFAM" id="SSF52540">
    <property type="entry name" value="P-loop containing nucleoside triphosphate hydrolases"/>
    <property type="match status" value="1"/>
</dbReference>
<evidence type="ECO:0000256" key="4">
    <source>
        <dbReference type="ARBA" id="ARBA00022741"/>
    </source>
</evidence>
<dbReference type="InterPro" id="IPR023753">
    <property type="entry name" value="FAD/NAD-binding_dom"/>
</dbReference>
<accession>A0A1Q9CEH3</accession>
<dbReference type="GO" id="GO:0008270">
    <property type="term" value="F:zinc ion binding"/>
    <property type="evidence" value="ECO:0007669"/>
    <property type="project" value="TreeGrafter"/>
</dbReference>
<dbReference type="Pfam" id="PF07992">
    <property type="entry name" value="Pyr_redox_2"/>
    <property type="match status" value="1"/>
</dbReference>
<dbReference type="InterPro" id="IPR021911">
    <property type="entry name" value="ATAD3_N"/>
</dbReference>
<dbReference type="EMBL" id="LSRX01001299">
    <property type="protein sequence ID" value="OLP81237.1"/>
    <property type="molecule type" value="Genomic_DNA"/>
</dbReference>
<dbReference type="InterPro" id="IPR027417">
    <property type="entry name" value="P-loop_NTPase"/>
</dbReference>
<feature type="compositionally biased region" description="Polar residues" evidence="8">
    <location>
        <begin position="1"/>
        <end position="11"/>
    </location>
</feature>
<dbReference type="GO" id="GO:0042645">
    <property type="term" value="C:mitochondrial nucleoid"/>
    <property type="evidence" value="ECO:0007669"/>
    <property type="project" value="UniProtKB-SubCell"/>
</dbReference>
<dbReference type="Pfam" id="PF00004">
    <property type="entry name" value="AAA"/>
    <property type="match status" value="2"/>
</dbReference>
<evidence type="ECO:0000313" key="10">
    <source>
        <dbReference type="EMBL" id="OLP81237.1"/>
    </source>
</evidence>
<feature type="compositionally biased region" description="Basic and acidic residues" evidence="8">
    <location>
        <begin position="771"/>
        <end position="794"/>
    </location>
</feature>
<dbReference type="GO" id="GO:0007005">
    <property type="term" value="P:mitochondrion organization"/>
    <property type="evidence" value="ECO:0007669"/>
    <property type="project" value="TreeGrafter"/>
</dbReference>
<dbReference type="CDD" id="cd18321">
    <property type="entry name" value="BTB_POZ_EloC"/>
    <property type="match status" value="1"/>
</dbReference>
<evidence type="ECO:0000256" key="7">
    <source>
        <dbReference type="SAM" id="Coils"/>
    </source>
</evidence>
<dbReference type="PRINTS" id="PR00411">
    <property type="entry name" value="PNDRDTASEI"/>
</dbReference>
<organism evidence="10 11">
    <name type="scientific">Symbiodinium microadriaticum</name>
    <name type="common">Dinoflagellate</name>
    <name type="synonym">Zooxanthella microadriatica</name>
    <dbReference type="NCBI Taxonomy" id="2951"/>
    <lineage>
        <taxon>Eukaryota</taxon>
        <taxon>Sar</taxon>
        <taxon>Alveolata</taxon>
        <taxon>Dinophyceae</taxon>
        <taxon>Suessiales</taxon>
        <taxon>Symbiodiniaceae</taxon>
        <taxon>Symbiodinium</taxon>
    </lineage>
</organism>
<dbReference type="FunFam" id="3.30.710.10:FF:000035">
    <property type="entry name" value="Elongin C transcription elongation factor"/>
    <property type="match status" value="1"/>
</dbReference>
<dbReference type="PRINTS" id="PR00368">
    <property type="entry name" value="FADPNR"/>
</dbReference>
<dbReference type="InterPro" id="IPR036188">
    <property type="entry name" value="FAD/NAD-bd_sf"/>
</dbReference>
<evidence type="ECO:0000256" key="5">
    <source>
        <dbReference type="ARBA" id="ARBA00022840"/>
    </source>
</evidence>
<feature type="region of interest" description="Disordered" evidence="8">
    <location>
        <begin position="1"/>
        <end position="20"/>
    </location>
</feature>
<dbReference type="Pfam" id="PF12037">
    <property type="entry name" value="ATAD3_N"/>
    <property type="match status" value="1"/>
</dbReference>
<evidence type="ECO:0000256" key="1">
    <source>
        <dbReference type="ARBA" id="ARBA00004123"/>
    </source>
</evidence>
<dbReference type="GO" id="GO:0006511">
    <property type="term" value="P:ubiquitin-dependent protein catabolic process"/>
    <property type="evidence" value="ECO:0007669"/>
    <property type="project" value="InterPro"/>
</dbReference>
<keyword evidence="4" id="KW-0547">Nucleotide-binding</keyword>
<sequence>MPFNSPQSMPQPASERTKPGTDVFAIEQERENVEVRLREMRARMAEERKTRLEQIQAVFAGLGAGTRSLLEDRSKMTVLVGGLTALALGVYGARAATGVAGNLIERCQAVRHHRPFTVTRAPTRTAVPSLLQSTIKTSAMACFTAPSASILSAPLCARVQSKTPEGVLAYQAGDVSRRSYGAARNLLAGGAAAFAGAAALCSSARGRQLYSKRAASRKQIVVVGGGLAGLNLALRLDQMPWKSRPEVKLLDPKDRYVFLPLLIDYATGVVELEEFAPTYRELLQDASSVQHLQGSATEVDWRRRQVSFSLAQAQDEPQSLSFDALVIASGGVGQSDFVSLPGLAEALESGKALRFSSLADADALRRRLHSVESVAIVGAGYVGVELAAGLAEVLPEAAAAGRIALFGSRFLPGCEEANQKKSAEVLDKLGILRKTGRVVSIDAEGVAWSPTGTERSELHSCSLVIVTGALATSVEERLKLASSVDEESIDKGRAVVDSYLRIAPGLFCLGDASGGSPPTGQIAMQQAETTAWNIFAQLSHLPRPTWRRFKPNAMGEFIALGSTEAAGVVQPTQLGNLLPPALPPAIARAVAPTVSSVGQASTAKAAVAGRPASLLRRLAYLYRLPGMHRLKVAQQRLMRPPLVRETSRLTWGRDGLKSLISSKKQGGFLEKIVLEDELTERLQWTTNSLVNAKKNGTPYRHLLLHGPPGTGKTLFARTLARQSGLDYAIMSGGDVGPLGKDALQKESEMPGTIHDPIGGQSRATIAAKQAKPMEEFAERTKREAEERKKQRTAEGGRGGGYNDRQEVERRQPPREDDCAYDDFGRKKNDKSQLSKADRAAAALKRLQVHELNKLFSWANSSRRGLILFIDEADAFLRTGRGSDTGSMSEEARNVLSAFLHHTGTESDKFVVVLATNIREILDRAVLDRVDENFEFPLPSLEERKRMLAMFMEEHIHTPTKRGKVIEVDAALDESFLDQAWTPPSSKEGAGKMAGIDMDNPHLDPVETFSFLRLVSADGHEFFLDRRIAYECDTFKKMVEKEGFKEGQTNEIQLPTVTGKLLEKVIEYLYFKYKYTDAKVPIPEFPIDDDVVLDLLLVANYLNLY</sequence>
<feature type="domain" description="AAA+ ATPase" evidence="9">
    <location>
        <begin position="698"/>
        <end position="939"/>
    </location>
</feature>
<name>A0A1Q9CEH3_SYMMI</name>
<evidence type="ECO:0000256" key="3">
    <source>
        <dbReference type="ARBA" id="ARBA00021347"/>
    </source>
</evidence>
<dbReference type="PANTHER" id="PTHR23075:SF12">
    <property type="entry name" value="AAA+ ATPASE DOMAIN-CONTAINING PROTEIN"/>
    <property type="match status" value="1"/>
</dbReference>
<evidence type="ECO:0000313" key="11">
    <source>
        <dbReference type="Proteomes" id="UP000186817"/>
    </source>
</evidence>
<keyword evidence="7" id="KW-0175">Coiled coil</keyword>
<dbReference type="SUPFAM" id="SSF54695">
    <property type="entry name" value="POZ domain"/>
    <property type="match status" value="1"/>
</dbReference>
<evidence type="ECO:0000256" key="6">
    <source>
        <dbReference type="ARBA" id="ARBA00023242"/>
    </source>
</evidence>
<dbReference type="InterPro" id="IPR001232">
    <property type="entry name" value="SKP1-like"/>
</dbReference>
<evidence type="ECO:0000256" key="2">
    <source>
        <dbReference type="ARBA" id="ARBA00009993"/>
    </source>
</evidence>
<dbReference type="Proteomes" id="UP000186817">
    <property type="component" value="Unassembled WGS sequence"/>
</dbReference>
<dbReference type="InterPro" id="IPR016073">
    <property type="entry name" value="Skp1_comp_POZ"/>
</dbReference>
<keyword evidence="5" id="KW-0067">ATP-binding</keyword>
<dbReference type="PANTHER" id="PTHR23075">
    <property type="entry name" value="PUTATIVE ATP-ASE"/>
    <property type="match status" value="1"/>
</dbReference>
<dbReference type="SMART" id="SM00382">
    <property type="entry name" value="AAA"/>
    <property type="match status" value="1"/>
</dbReference>
<dbReference type="AlphaFoldDB" id="A0A1Q9CEH3"/>
<proteinExistence type="inferred from homology"/>
<protein>
    <recommendedName>
        <fullName evidence="3">Elongin-C</fullName>
    </recommendedName>
</protein>
<dbReference type="GO" id="GO:0005524">
    <property type="term" value="F:ATP binding"/>
    <property type="evidence" value="ECO:0007669"/>
    <property type="project" value="UniProtKB-KW"/>
</dbReference>